<dbReference type="PRINTS" id="PR00702">
    <property type="entry name" value="ACRIFLAVINRP"/>
</dbReference>
<gene>
    <name evidence="12" type="ORF">GCM10007320_15320</name>
</gene>
<feature type="transmembrane region" description="Helical" evidence="9">
    <location>
        <begin position="933"/>
        <end position="957"/>
    </location>
</feature>
<dbReference type="Proteomes" id="UP000626210">
    <property type="component" value="Unassembled WGS sequence"/>
</dbReference>
<name>A0ABQ3FYW5_9BURK</name>
<reference evidence="13" key="1">
    <citation type="journal article" date="2019" name="Int. J. Syst. Evol. Microbiol.">
        <title>The Global Catalogue of Microorganisms (GCM) 10K type strain sequencing project: providing services to taxonomists for standard genome sequencing and annotation.</title>
        <authorList>
            <consortium name="The Broad Institute Genomics Platform"/>
            <consortium name="The Broad Institute Genome Sequencing Center for Infectious Disease"/>
            <person name="Wu L."/>
            <person name="Ma J."/>
        </authorList>
    </citation>
    <scope>NUCLEOTIDE SEQUENCE [LARGE SCALE GENOMIC DNA]</scope>
    <source>
        <strain evidence="13">KCTC 23314</strain>
    </source>
</reference>
<evidence type="ECO:0000256" key="6">
    <source>
        <dbReference type="ARBA" id="ARBA00022692"/>
    </source>
</evidence>
<feature type="domain" description="SSD" evidence="11">
    <location>
        <begin position="368"/>
        <end position="497"/>
    </location>
</feature>
<dbReference type="Pfam" id="PF00873">
    <property type="entry name" value="ACR_tran"/>
    <property type="match status" value="1"/>
</dbReference>
<dbReference type="InterPro" id="IPR004764">
    <property type="entry name" value="MdtF-like"/>
</dbReference>
<dbReference type="InterPro" id="IPR000731">
    <property type="entry name" value="SSD"/>
</dbReference>
<dbReference type="RefSeq" id="WP_189686354.1">
    <property type="nucleotide sequence ID" value="NZ_BMYK01000003.1"/>
</dbReference>
<dbReference type="EMBL" id="BMYK01000003">
    <property type="protein sequence ID" value="GHC76254.1"/>
    <property type="molecule type" value="Genomic_DNA"/>
</dbReference>
<evidence type="ECO:0000256" key="9">
    <source>
        <dbReference type="RuleBase" id="RU364070"/>
    </source>
</evidence>
<comment type="similarity">
    <text evidence="2 9">Belongs to the resistance-nodulation-cell division (RND) (TC 2.A.6) family.</text>
</comment>
<dbReference type="Gene3D" id="3.30.70.1320">
    <property type="entry name" value="Multidrug efflux transporter AcrB pore domain like"/>
    <property type="match status" value="1"/>
</dbReference>
<feature type="transmembrane region" description="Helical" evidence="9">
    <location>
        <begin position="12"/>
        <end position="32"/>
    </location>
</feature>
<dbReference type="InterPro" id="IPR027463">
    <property type="entry name" value="AcrB_DN_DC_subdom"/>
</dbReference>
<accession>A0ABQ3FYW5</accession>
<feature type="transmembrane region" description="Helical" evidence="9">
    <location>
        <begin position="548"/>
        <end position="567"/>
    </location>
</feature>
<evidence type="ECO:0000256" key="3">
    <source>
        <dbReference type="ARBA" id="ARBA00022448"/>
    </source>
</evidence>
<proteinExistence type="inferred from homology"/>
<keyword evidence="13" id="KW-1185">Reference proteome</keyword>
<keyword evidence="4" id="KW-1003">Cell membrane</keyword>
<evidence type="ECO:0000256" key="8">
    <source>
        <dbReference type="ARBA" id="ARBA00023136"/>
    </source>
</evidence>
<dbReference type="NCBIfam" id="NF000282">
    <property type="entry name" value="RND_permease_1"/>
    <property type="match status" value="1"/>
</dbReference>
<dbReference type="Gene3D" id="3.30.70.1430">
    <property type="entry name" value="Multidrug efflux transporter AcrB pore domain"/>
    <property type="match status" value="2"/>
</dbReference>
<evidence type="ECO:0000259" key="11">
    <source>
        <dbReference type="PROSITE" id="PS50156"/>
    </source>
</evidence>
<keyword evidence="7 9" id="KW-1133">Transmembrane helix</keyword>
<evidence type="ECO:0000256" key="10">
    <source>
        <dbReference type="SAM" id="MobiDB-lite"/>
    </source>
</evidence>
<dbReference type="NCBIfam" id="TIGR00915">
    <property type="entry name" value="2A0602"/>
    <property type="match status" value="1"/>
</dbReference>
<keyword evidence="6 9" id="KW-0812">Transmembrane</keyword>
<dbReference type="SUPFAM" id="SSF82714">
    <property type="entry name" value="Multidrug efflux transporter AcrB TolC docking domain, DN and DC subdomains"/>
    <property type="match status" value="2"/>
</dbReference>
<evidence type="ECO:0000256" key="4">
    <source>
        <dbReference type="ARBA" id="ARBA00022475"/>
    </source>
</evidence>
<evidence type="ECO:0000256" key="7">
    <source>
        <dbReference type="ARBA" id="ARBA00022989"/>
    </source>
</evidence>
<dbReference type="PANTHER" id="PTHR32063">
    <property type="match status" value="1"/>
</dbReference>
<keyword evidence="8 9" id="KW-0472">Membrane</keyword>
<keyword evidence="5 9" id="KW-0997">Cell inner membrane</keyword>
<feature type="transmembrane region" description="Helical" evidence="9">
    <location>
        <begin position="905"/>
        <end position="927"/>
    </location>
</feature>
<feature type="compositionally biased region" description="Low complexity" evidence="10">
    <location>
        <begin position="1069"/>
        <end position="1081"/>
    </location>
</feature>
<feature type="transmembrane region" description="Helical" evidence="9">
    <location>
        <begin position="343"/>
        <end position="362"/>
    </location>
</feature>
<feature type="transmembrane region" description="Helical" evidence="9">
    <location>
        <begin position="440"/>
        <end position="460"/>
    </location>
</feature>
<dbReference type="PROSITE" id="PS50156">
    <property type="entry name" value="SSD"/>
    <property type="match status" value="1"/>
</dbReference>
<feature type="transmembrane region" description="Helical" evidence="9">
    <location>
        <begin position="395"/>
        <end position="419"/>
    </location>
</feature>
<dbReference type="InterPro" id="IPR001036">
    <property type="entry name" value="Acrflvin-R"/>
</dbReference>
<evidence type="ECO:0000256" key="1">
    <source>
        <dbReference type="ARBA" id="ARBA00004429"/>
    </source>
</evidence>
<dbReference type="Gene3D" id="3.30.70.1440">
    <property type="entry name" value="Multidrug efflux transporter AcrB pore domain"/>
    <property type="match status" value="1"/>
</dbReference>
<evidence type="ECO:0000313" key="13">
    <source>
        <dbReference type="Proteomes" id="UP000626210"/>
    </source>
</evidence>
<evidence type="ECO:0000256" key="2">
    <source>
        <dbReference type="ARBA" id="ARBA00010942"/>
    </source>
</evidence>
<comment type="caution">
    <text evidence="12">The sequence shown here is derived from an EMBL/GenBank/DDBJ whole genome shotgun (WGS) entry which is preliminary data.</text>
</comment>
<dbReference type="SUPFAM" id="SSF82866">
    <property type="entry name" value="Multidrug efflux transporter AcrB transmembrane domain"/>
    <property type="match status" value="2"/>
</dbReference>
<feature type="transmembrane region" description="Helical" evidence="9">
    <location>
        <begin position="369"/>
        <end position="389"/>
    </location>
</feature>
<feature type="transmembrane region" description="Helical" evidence="9">
    <location>
        <begin position="982"/>
        <end position="1004"/>
    </location>
</feature>
<organism evidence="12 13">
    <name type="scientific">Pseudorhodoferax aquiterrae</name>
    <dbReference type="NCBI Taxonomy" id="747304"/>
    <lineage>
        <taxon>Bacteria</taxon>
        <taxon>Pseudomonadati</taxon>
        <taxon>Pseudomonadota</taxon>
        <taxon>Betaproteobacteria</taxon>
        <taxon>Burkholderiales</taxon>
        <taxon>Comamonadaceae</taxon>
    </lineage>
</organism>
<dbReference type="Gene3D" id="3.30.2090.10">
    <property type="entry name" value="Multidrug efflux transporter AcrB TolC docking domain, DN and DC subdomains"/>
    <property type="match status" value="2"/>
</dbReference>
<feature type="transmembrane region" description="Helical" evidence="9">
    <location>
        <begin position="880"/>
        <end position="898"/>
    </location>
</feature>
<feature type="region of interest" description="Disordered" evidence="10">
    <location>
        <begin position="1057"/>
        <end position="1081"/>
    </location>
</feature>
<feature type="transmembrane region" description="Helical" evidence="9">
    <location>
        <begin position="472"/>
        <end position="499"/>
    </location>
</feature>
<protein>
    <recommendedName>
        <fullName evidence="9">Efflux pump membrane transporter</fullName>
    </recommendedName>
</protein>
<evidence type="ECO:0000256" key="5">
    <source>
        <dbReference type="ARBA" id="ARBA00022519"/>
    </source>
</evidence>
<keyword evidence="3 9" id="KW-0813">Transport</keyword>
<dbReference type="PANTHER" id="PTHR32063:SF11">
    <property type="entry name" value="CATION OR DRUG EFFLUX SYSTEM PROTEIN"/>
    <property type="match status" value="1"/>
</dbReference>
<dbReference type="Gene3D" id="1.20.1640.10">
    <property type="entry name" value="Multidrug efflux transporter AcrB transmembrane domain"/>
    <property type="match status" value="2"/>
</dbReference>
<dbReference type="SUPFAM" id="SSF82693">
    <property type="entry name" value="Multidrug efflux transporter AcrB pore domain, PN1, PN2, PC1 and PC2 subdomains"/>
    <property type="match status" value="4"/>
</dbReference>
<sequence length="1081" mass="115788">MNLSKFFIDRPIFAGVLSVLIFLSGLIAMRVLPISEYPEVVPPQIVVNARYPGASPTVIAETVATPIEEQINGVEGMLYMSSQATTDGLMTLTVTFRLGTDPDKAQQLVQNRVAQAEARLPEEVRRQGITTVKSSPDLTMVVHLVSPNGRYDANYLRNYVLLNVKDRLARIEGVGQVQTWGGGEYAMRVWLDPQKVAQRGLSASDVVEAIRGQNVQAAAGVVGASPGLAGVDVQLSVNAQGRLQTEEEFGDIIVKTGSDGAVVRLRDIARIELGAADYALRSLLDNDQAVGTGVFQSPGSNALQISAAVRKTMDELAKSMPEGVEYRIAYDPTQFVRASIESVVHTLLEAVLLVVLVVILFLQTWRASIIPLLAVPVSVVGTFAVLHLLGFSINALSLFGLVLAIGIVVDDAIVVVENVERNIEAGLSPREATYQAMREVSGPIIAIALVLVAVFVPLAFMSGLTGQFYKQFAVTIAISTVISAVNSLTLSPALAAMLLRGHDAPKDALTRGMDKAFGWLFRGFNRVFQRGSDAYSGGVGGVLKRKSLMMLVYLVLVGLTFGLFKAVPSGFVPMQDKQYLIGFAQLPDGATLDRTDAVIRRMGDIMKKNPNIEGSLAFPGLSINGFTNSSNAGIAFAMLKPFDQRKNADQSGGAVAQQLNAEFSQIQDAFIVMFPPPPVSGLGTTGGFKLQLQDRGALGYAEMDKAVKAFMAKAYQTPELQGMFTSWQVNVPQLYADIDRTKARQLGVRVTDVFETMQVYLGSLYVNDFNKFGRTYTVRVQADAAYRARAEDIGLLKVRSATGEMVPLSALMKVQQGAGPERAMRYNGFLSADINGAAAAGYSSGQAQDAIERIAKETLPPGVGFEWTELTYQEILAGNSALFIFPIAILLVFLVLAAQYESLTLPAAIVLIVPMGLLAAMTGVWLTDGDNNVFTQIGLMVLVGLSAKNAILIVEFARELELAGRTPVQAAIEASRLRLRPILMTSLAFVMGVLPLVLASGAGAEMRSAMGVAVFFGMIGVTAFGLFLTPVFYVLMRRLAGNRPLVSHGEIHAPSLPAPHAGHGGGAGAHAVPAAPRHPIE</sequence>
<comment type="subcellular location">
    <subcellularLocation>
        <location evidence="1 9">Cell inner membrane</location>
        <topology evidence="1 9">Multi-pass membrane protein</topology>
    </subcellularLocation>
</comment>
<evidence type="ECO:0000313" key="12">
    <source>
        <dbReference type="EMBL" id="GHC76254.1"/>
    </source>
</evidence>
<feature type="transmembrane region" description="Helical" evidence="9">
    <location>
        <begin position="1010"/>
        <end position="1035"/>
    </location>
</feature>